<organism evidence="2 3">
    <name type="scientific">Methylomonas subterranea</name>
    <dbReference type="NCBI Taxonomy" id="2952225"/>
    <lineage>
        <taxon>Bacteria</taxon>
        <taxon>Pseudomonadati</taxon>
        <taxon>Pseudomonadota</taxon>
        <taxon>Gammaproteobacteria</taxon>
        <taxon>Methylococcales</taxon>
        <taxon>Methylococcaceae</taxon>
        <taxon>Methylomonas</taxon>
    </lineage>
</organism>
<keyword evidence="1" id="KW-0732">Signal</keyword>
<name>A0ABT1TEA7_9GAMM</name>
<dbReference type="EMBL" id="JANIBJ010000008">
    <property type="protein sequence ID" value="MCQ8103629.1"/>
    <property type="molecule type" value="Genomic_DNA"/>
</dbReference>
<sequence length="136" mass="15744">MKTFNFKYILLVVLLALMSRQGAVAGDWRGTRAADYRQQERHYNHAPAGVSLPRGYSRVYAVPGEYYYADGLFYRSSRHGYVAVAAPFGAFVNQLPRFKRVTYWQGRPYYVAGNTFYRRHANGYVVVPSPGREYRR</sequence>
<feature type="chain" id="PRO_5045759657" evidence="1">
    <location>
        <begin position="26"/>
        <end position="136"/>
    </location>
</feature>
<accession>A0ABT1TEA7</accession>
<protein>
    <submittedName>
        <fullName evidence="2">DUF6515 family protein</fullName>
    </submittedName>
</protein>
<proteinExistence type="predicted"/>
<gene>
    <name evidence="2" type="ORF">NP590_05900</name>
</gene>
<dbReference type="Pfam" id="PF20125">
    <property type="entry name" value="DUF6515"/>
    <property type="match status" value="1"/>
</dbReference>
<dbReference type="RefSeq" id="WP_256601340.1">
    <property type="nucleotide sequence ID" value="NZ_JANIBJ010000008.1"/>
</dbReference>
<dbReference type="InterPro" id="IPR045398">
    <property type="entry name" value="DUF6515"/>
</dbReference>
<evidence type="ECO:0000313" key="3">
    <source>
        <dbReference type="Proteomes" id="UP001524499"/>
    </source>
</evidence>
<comment type="caution">
    <text evidence="2">The sequence shown here is derived from an EMBL/GenBank/DDBJ whole genome shotgun (WGS) entry which is preliminary data.</text>
</comment>
<feature type="signal peptide" evidence="1">
    <location>
        <begin position="1"/>
        <end position="25"/>
    </location>
</feature>
<keyword evidence="3" id="KW-1185">Reference proteome</keyword>
<reference evidence="2 3" key="1">
    <citation type="submission" date="2022-07" db="EMBL/GenBank/DDBJ databases">
        <title>Methylomonas rivi sp. nov., Methylomonas rosea sp. nov., Methylomonas aureus sp. nov. and Methylomonas subterranea sp. nov., four novel methanotrophs isolated from a freshwater creek and the deep terrestrial subsurface.</title>
        <authorList>
            <person name="Abin C."/>
            <person name="Sankaranarayanan K."/>
            <person name="Garner C."/>
            <person name="Sindelar R."/>
            <person name="Kotary K."/>
            <person name="Garner R."/>
            <person name="Barclay S."/>
            <person name="Lawson P."/>
            <person name="Krumholz L."/>
        </authorList>
    </citation>
    <scope>NUCLEOTIDE SEQUENCE [LARGE SCALE GENOMIC DNA]</scope>
    <source>
        <strain evidence="2 3">SURF-2</strain>
    </source>
</reference>
<dbReference type="Proteomes" id="UP001524499">
    <property type="component" value="Unassembled WGS sequence"/>
</dbReference>
<evidence type="ECO:0000256" key="1">
    <source>
        <dbReference type="SAM" id="SignalP"/>
    </source>
</evidence>
<evidence type="ECO:0000313" key="2">
    <source>
        <dbReference type="EMBL" id="MCQ8103629.1"/>
    </source>
</evidence>